<dbReference type="Pfam" id="PF01579">
    <property type="entry name" value="DUF19"/>
    <property type="match status" value="1"/>
</dbReference>
<evidence type="ECO:0000256" key="1">
    <source>
        <dbReference type="SAM" id="SignalP"/>
    </source>
</evidence>
<keyword evidence="4" id="KW-1185">Reference proteome</keyword>
<evidence type="ECO:0000259" key="2">
    <source>
        <dbReference type="Pfam" id="PF01579"/>
    </source>
</evidence>
<proteinExistence type="predicted"/>
<keyword evidence="1" id="KW-0732">Signal</keyword>
<dbReference type="InterPro" id="IPR002542">
    <property type="entry name" value="T20D4.11-like_dom"/>
</dbReference>
<feature type="signal peptide" evidence="1">
    <location>
        <begin position="1"/>
        <end position="26"/>
    </location>
</feature>
<sequence>MACRPHMHFVLLASLFCFGIFSLSTAADASTNEVNLHRARCSAFSEQAVTKCLQPILKYASTLQEKTGAVQFPIQGGNIFKELCSIYLQFKECTKSITCHSISIDAVDASYGYMCGAGYQLFEDHSECFAEIEQIQEYIACKSAASIAMDDATKTKQDNLESYFRNLCSVMDEYLRCCRPLVNRKCGPEAWNLVSQVTMESLQVTMPTCEIRKSLM</sequence>
<reference evidence="3 4" key="2">
    <citation type="journal article" date="2019" name="G3 (Bethesda)">
        <title>Hybrid Assembly of the Genome of the Entomopathogenic Nematode Steinernema carpocapsae Identifies the X-Chromosome.</title>
        <authorList>
            <person name="Serra L."/>
            <person name="Macchietto M."/>
            <person name="Macias-Munoz A."/>
            <person name="McGill C.J."/>
            <person name="Rodriguez I.M."/>
            <person name="Rodriguez B."/>
            <person name="Murad R."/>
            <person name="Mortazavi A."/>
        </authorList>
    </citation>
    <scope>NUCLEOTIDE SEQUENCE [LARGE SCALE GENOMIC DNA]</scope>
    <source>
        <strain evidence="3 4">ALL</strain>
    </source>
</reference>
<dbReference type="PANTHER" id="PTHR37431">
    <property type="entry name" value="PROTEIN CBG06927"/>
    <property type="match status" value="1"/>
</dbReference>
<dbReference type="OrthoDB" id="5819415at2759"/>
<reference evidence="3 4" key="1">
    <citation type="journal article" date="2015" name="Genome Biol.">
        <title>Comparative genomics of Steinernema reveals deeply conserved gene regulatory networks.</title>
        <authorList>
            <person name="Dillman A.R."/>
            <person name="Macchietto M."/>
            <person name="Porter C.F."/>
            <person name="Rogers A."/>
            <person name="Williams B."/>
            <person name="Antoshechkin I."/>
            <person name="Lee M.M."/>
            <person name="Goodwin Z."/>
            <person name="Lu X."/>
            <person name="Lewis E.E."/>
            <person name="Goodrich-Blair H."/>
            <person name="Stock S.P."/>
            <person name="Adams B.J."/>
            <person name="Sternberg P.W."/>
            <person name="Mortazavi A."/>
        </authorList>
    </citation>
    <scope>NUCLEOTIDE SEQUENCE [LARGE SCALE GENOMIC DNA]</scope>
    <source>
        <strain evidence="3 4">ALL</strain>
    </source>
</reference>
<organism evidence="3 4">
    <name type="scientific">Steinernema carpocapsae</name>
    <name type="common">Entomopathogenic nematode</name>
    <dbReference type="NCBI Taxonomy" id="34508"/>
    <lineage>
        <taxon>Eukaryota</taxon>
        <taxon>Metazoa</taxon>
        <taxon>Ecdysozoa</taxon>
        <taxon>Nematoda</taxon>
        <taxon>Chromadorea</taxon>
        <taxon>Rhabditida</taxon>
        <taxon>Tylenchina</taxon>
        <taxon>Panagrolaimomorpha</taxon>
        <taxon>Strongyloidoidea</taxon>
        <taxon>Steinernematidae</taxon>
        <taxon>Steinernema</taxon>
    </lineage>
</organism>
<evidence type="ECO:0000313" key="3">
    <source>
        <dbReference type="EMBL" id="TKR78148.1"/>
    </source>
</evidence>
<protein>
    <recommendedName>
        <fullName evidence="2">T20D4.11-like domain-containing protein</fullName>
    </recommendedName>
</protein>
<gene>
    <name evidence="3" type="ORF">L596_019003</name>
</gene>
<comment type="caution">
    <text evidence="3">The sequence shown here is derived from an EMBL/GenBank/DDBJ whole genome shotgun (WGS) entry which is preliminary data.</text>
</comment>
<dbReference type="PANTHER" id="PTHR37431:SF6">
    <property type="entry name" value="PROTEIN CBG06927"/>
    <property type="match status" value="1"/>
</dbReference>
<dbReference type="AlphaFoldDB" id="A0A4U5N6J1"/>
<feature type="chain" id="PRO_5020767067" description="T20D4.11-like domain-containing protein" evidence="1">
    <location>
        <begin position="27"/>
        <end position="216"/>
    </location>
</feature>
<feature type="domain" description="T20D4.11-like" evidence="2">
    <location>
        <begin position="41"/>
        <end position="209"/>
    </location>
</feature>
<evidence type="ECO:0000313" key="4">
    <source>
        <dbReference type="Proteomes" id="UP000298663"/>
    </source>
</evidence>
<dbReference type="EMBL" id="AZBU02000005">
    <property type="protein sequence ID" value="TKR78148.1"/>
    <property type="molecule type" value="Genomic_DNA"/>
</dbReference>
<name>A0A4U5N6J1_STECR</name>
<accession>A0A4U5N6J1</accession>
<dbReference type="Proteomes" id="UP000298663">
    <property type="component" value="Unassembled WGS sequence"/>
</dbReference>